<organism evidence="10 11">
    <name type="scientific">Phaeocystidibacter luteus</name>
    <dbReference type="NCBI Taxonomy" id="911197"/>
    <lineage>
        <taxon>Bacteria</taxon>
        <taxon>Pseudomonadati</taxon>
        <taxon>Bacteroidota</taxon>
        <taxon>Flavobacteriia</taxon>
        <taxon>Flavobacteriales</taxon>
        <taxon>Phaeocystidibacteraceae</taxon>
        <taxon>Phaeocystidibacter</taxon>
    </lineage>
</organism>
<dbReference type="InterPro" id="IPR025857">
    <property type="entry name" value="MacB_PCD"/>
</dbReference>
<evidence type="ECO:0000313" key="10">
    <source>
        <dbReference type="EMBL" id="KAB2813849.1"/>
    </source>
</evidence>
<dbReference type="PANTHER" id="PTHR30489:SF0">
    <property type="entry name" value="LIPOPROTEIN-RELEASING SYSTEM TRANSMEMBRANE PROTEIN LOLE"/>
    <property type="match status" value="1"/>
</dbReference>
<feature type="transmembrane region" description="Helical" evidence="7">
    <location>
        <begin position="272"/>
        <end position="296"/>
    </location>
</feature>
<dbReference type="GO" id="GO:0098797">
    <property type="term" value="C:plasma membrane protein complex"/>
    <property type="evidence" value="ECO:0007669"/>
    <property type="project" value="TreeGrafter"/>
</dbReference>
<dbReference type="OrthoDB" id="1451596at2"/>
<evidence type="ECO:0000256" key="3">
    <source>
        <dbReference type="ARBA" id="ARBA00022475"/>
    </source>
</evidence>
<evidence type="ECO:0000256" key="7">
    <source>
        <dbReference type="SAM" id="Phobius"/>
    </source>
</evidence>
<feature type="transmembrane region" description="Helical" evidence="7">
    <location>
        <begin position="376"/>
        <end position="397"/>
    </location>
</feature>
<dbReference type="Pfam" id="PF02687">
    <property type="entry name" value="FtsX"/>
    <property type="match status" value="1"/>
</dbReference>
<reference evidence="10 11" key="1">
    <citation type="submission" date="2019-09" db="EMBL/GenBank/DDBJ databases">
        <title>Genomes of family Cryomorphaceae.</title>
        <authorList>
            <person name="Bowman J.P."/>
        </authorList>
    </citation>
    <scope>NUCLEOTIDE SEQUENCE [LARGE SCALE GENOMIC DNA]</scope>
    <source>
        <strain evidence="10 11">LMG 25704</strain>
    </source>
</reference>
<keyword evidence="4 7" id="KW-0812">Transmembrane</keyword>
<proteinExistence type="inferred from homology"/>
<keyword evidence="5 7" id="KW-1133">Transmembrane helix</keyword>
<evidence type="ECO:0000256" key="4">
    <source>
        <dbReference type="ARBA" id="ARBA00022692"/>
    </source>
</evidence>
<dbReference type="InterPro" id="IPR003838">
    <property type="entry name" value="ABC3_permease_C"/>
</dbReference>
<feature type="domain" description="ABC3 transporter permease C-terminal" evidence="8">
    <location>
        <begin position="274"/>
        <end position="404"/>
    </location>
</feature>
<evidence type="ECO:0000256" key="2">
    <source>
        <dbReference type="ARBA" id="ARBA00005236"/>
    </source>
</evidence>
<dbReference type="AlphaFoldDB" id="A0A6N6RKT0"/>
<gene>
    <name evidence="10" type="ORF">F8C67_03970</name>
</gene>
<comment type="caution">
    <text evidence="10">The sequence shown here is derived from an EMBL/GenBank/DDBJ whole genome shotgun (WGS) entry which is preliminary data.</text>
</comment>
<protein>
    <submittedName>
        <fullName evidence="10">ABC transporter permease</fullName>
    </submittedName>
</protein>
<keyword evidence="6 7" id="KW-0472">Membrane</keyword>
<dbReference type="GO" id="GO:0044874">
    <property type="term" value="P:lipoprotein localization to outer membrane"/>
    <property type="evidence" value="ECO:0007669"/>
    <property type="project" value="TreeGrafter"/>
</dbReference>
<dbReference type="PANTHER" id="PTHR30489">
    <property type="entry name" value="LIPOPROTEIN-RELEASING SYSTEM TRANSMEMBRANE PROTEIN LOLE"/>
    <property type="match status" value="1"/>
</dbReference>
<dbReference type="EMBL" id="WBVO01000002">
    <property type="protein sequence ID" value="KAB2813849.1"/>
    <property type="molecule type" value="Genomic_DNA"/>
</dbReference>
<keyword evidence="3" id="KW-1003">Cell membrane</keyword>
<dbReference type="RefSeq" id="WP_151666517.1">
    <property type="nucleotide sequence ID" value="NZ_WBVO01000002.1"/>
</dbReference>
<name>A0A6N6RKT0_9FLAO</name>
<comment type="similarity">
    <text evidence="2">Belongs to the ABC-4 integral membrane protein family. LolC/E subfamily.</text>
</comment>
<evidence type="ECO:0000256" key="1">
    <source>
        <dbReference type="ARBA" id="ARBA00004651"/>
    </source>
</evidence>
<evidence type="ECO:0000259" key="9">
    <source>
        <dbReference type="Pfam" id="PF12704"/>
    </source>
</evidence>
<dbReference type="InterPro" id="IPR051447">
    <property type="entry name" value="Lipoprotein-release_system"/>
</dbReference>
<keyword evidence="11" id="KW-1185">Reference proteome</keyword>
<sequence length="411" mass="45057">MKTLQIIVTIAWRNLWRNKVRSGVVVLAMTMGIWACIFLAGFSVGMNDQRTDSALSTYVGFAQVHANGWEDERSVELLIPNLEEVIAKSQEIPGYVAHASRLVETGMAASSYGALGVQVQGVDPAMDTLVYDLQTRLIEGEFLPESRRVPRAYVGESLAEELKLEVGSKFQVTLQDVSGYATQALFRVGGIFKTVSSQYDKSTILIRREDMAGLIGVDPSAAHEIVYKISSKEQAIVWAGELSSAFPNAEVMSWKEVSPELGYADDMMATSLYIFIGIIIMAISFGILNTMLMAILERRRELGMLMAVGMNKRRTFFMVMIETIFLGAVGAPIGILVGHLSLIWSGVNGFDLSSVGEGLNAYGMDAIVYPSAVPEYYLGIAVIVVVMTLLFSLYPAYKSIRLNPVQAIRSV</sequence>
<feature type="domain" description="MacB-like periplasmic core" evidence="9">
    <location>
        <begin position="23"/>
        <end position="205"/>
    </location>
</feature>
<dbReference type="Proteomes" id="UP000468650">
    <property type="component" value="Unassembled WGS sequence"/>
</dbReference>
<evidence type="ECO:0000256" key="5">
    <source>
        <dbReference type="ARBA" id="ARBA00022989"/>
    </source>
</evidence>
<feature type="transmembrane region" description="Helical" evidence="7">
    <location>
        <begin position="316"/>
        <end position="344"/>
    </location>
</feature>
<evidence type="ECO:0000259" key="8">
    <source>
        <dbReference type="Pfam" id="PF02687"/>
    </source>
</evidence>
<dbReference type="Pfam" id="PF12704">
    <property type="entry name" value="MacB_PCD"/>
    <property type="match status" value="1"/>
</dbReference>
<evidence type="ECO:0000256" key="6">
    <source>
        <dbReference type="ARBA" id="ARBA00023136"/>
    </source>
</evidence>
<evidence type="ECO:0000313" key="11">
    <source>
        <dbReference type="Proteomes" id="UP000468650"/>
    </source>
</evidence>
<accession>A0A6N6RKT0</accession>
<feature type="transmembrane region" description="Helical" evidence="7">
    <location>
        <begin position="23"/>
        <end position="46"/>
    </location>
</feature>
<comment type="subcellular location">
    <subcellularLocation>
        <location evidence="1">Cell membrane</location>
        <topology evidence="1">Multi-pass membrane protein</topology>
    </subcellularLocation>
</comment>